<gene>
    <name evidence="6" type="ORF">D187_000126</name>
</gene>
<dbReference type="Gene3D" id="3.60.15.10">
    <property type="entry name" value="Ribonuclease Z/Hydroxyacylglutathione hydrolase-like"/>
    <property type="match status" value="1"/>
</dbReference>
<dbReference type="PANTHER" id="PTHR42978:SF6">
    <property type="entry name" value="QUORUM-QUENCHING LACTONASE YTNP-RELATED"/>
    <property type="match status" value="1"/>
</dbReference>
<dbReference type="GO" id="GO:0046872">
    <property type="term" value="F:metal ion binding"/>
    <property type="evidence" value="ECO:0007669"/>
    <property type="project" value="UniProtKB-KW"/>
</dbReference>
<evidence type="ECO:0000313" key="6">
    <source>
        <dbReference type="EMBL" id="EPX64704.1"/>
    </source>
</evidence>
<evidence type="ECO:0000313" key="7">
    <source>
        <dbReference type="Proteomes" id="UP000011682"/>
    </source>
</evidence>
<name>S9QTS9_CYSF2</name>
<dbReference type="SMART" id="SM00849">
    <property type="entry name" value="Lactamase_B"/>
    <property type="match status" value="1"/>
</dbReference>
<dbReference type="EMBL" id="ANAH02000001">
    <property type="protein sequence ID" value="EPX64704.1"/>
    <property type="molecule type" value="Genomic_DNA"/>
</dbReference>
<sequence length="354" mass="38271">MPPSLASTAWTVFARPASFKQRRRPMTMNTVLGPATMAALLTAATGGVFTATAHAAPPQVRTQAPAFYRMKLGDFEITALSDGTVLQATDKVLTNIRPELIAPLLAASYLTPPVEQSINAFLINTGSKLFLVDTGAGELFGPGAGHLVTHMRAAGYEPEQVDAVLLTHIHTDHSGGLEMAGKRVFPNAVVYANKREVDFWLNPANAETASDIQKPLFRQAMIALSPYIAAGRLGTFEANTELAPGIKTFAAPGHTPGHSFYVVESQGQKLVFWGDVMHQAAIQFLEPSVTIKYDVDSHAAETQRQRAFAEAAWQGYWVAIAHVPFPGIGHLRPNFKGYTWLPAHYSRAPWGGSP</sequence>
<evidence type="ECO:0000259" key="5">
    <source>
        <dbReference type="SMART" id="SM00849"/>
    </source>
</evidence>
<dbReference type="GO" id="GO:0016787">
    <property type="term" value="F:hydrolase activity"/>
    <property type="evidence" value="ECO:0007669"/>
    <property type="project" value="UniProtKB-KW"/>
</dbReference>
<keyword evidence="4" id="KW-0862">Zinc</keyword>
<dbReference type="Pfam" id="PF00753">
    <property type="entry name" value="Lactamase_B"/>
    <property type="match status" value="1"/>
</dbReference>
<dbReference type="InterPro" id="IPR051013">
    <property type="entry name" value="MBL_superfamily_lactonases"/>
</dbReference>
<evidence type="ECO:0000256" key="3">
    <source>
        <dbReference type="ARBA" id="ARBA00022801"/>
    </source>
</evidence>
<keyword evidence="3" id="KW-0378">Hydrolase</keyword>
<dbReference type="PANTHER" id="PTHR42978">
    <property type="entry name" value="QUORUM-QUENCHING LACTONASE YTNP-RELATED-RELATED"/>
    <property type="match status" value="1"/>
</dbReference>
<dbReference type="Proteomes" id="UP000011682">
    <property type="component" value="Unassembled WGS sequence"/>
</dbReference>
<dbReference type="CDD" id="cd07720">
    <property type="entry name" value="OPHC2-like_MBL-fold"/>
    <property type="match status" value="1"/>
</dbReference>
<evidence type="ECO:0000256" key="2">
    <source>
        <dbReference type="ARBA" id="ARBA00022723"/>
    </source>
</evidence>
<keyword evidence="7" id="KW-1185">Reference proteome</keyword>
<dbReference type="AlphaFoldDB" id="S9QTS9"/>
<keyword evidence="2" id="KW-0479">Metal-binding</keyword>
<organism evidence="6 7">
    <name type="scientific">Cystobacter fuscus (strain ATCC 25194 / DSM 2262 / NBRC 100088 / M29)</name>
    <dbReference type="NCBI Taxonomy" id="1242864"/>
    <lineage>
        <taxon>Bacteria</taxon>
        <taxon>Pseudomonadati</taxon>
        <taxon>Myxococcota</taxon>
        <taxon>Myxococcia</taxon>
        <taxon>Myxococcales</taxon>
        <taxon>Cystobacterineae</taxon>
        <taxon>Archangiaceae</taxon>
        <taxon>Cystobacter</taxon>
    </lineage>
</organism>
<comment type="caution">
    <text evidence="6">The sequence shown here is derived from an EMBL/GenBank/DDBJ whole genome shotgun (WGS) entry which is preliminary data.</text>
</comment>
<reference evidence="6" key="1">
    <citation type="submission" date="2013-05" db="EMBL/GenBank/DDBJ databases">
        <title>Genome assembly of Cystobacter fuscus DSM 2262.</title>
        <authorList>
            <person name="Sharma G."/>
            <person name="Khatri I."/>
            <person name="Kaur C."/>
            <person name="Mayilraj S."/>
            <person name="Subramanian S."/>
        </authorList>
    </citation>
    <scope>NUCLEOTIDE SEQUENCE [LARGE SCALE GENOMIC DNA]</scope>
    <source>
        <strain evidence="6">DSM 2262</strain>
    </source>
</reference>
<evidence type="ECO:0000256" key="1">
    <source>
        <dbReference type="ARBA" id="ARBA00007749"/>
    </source>
</evidence>
<accession>S9QTS9</accession>
<dbReference type="InterPro" id="IPR036866">
    <property type="entry name" value="RibonucZ/Hydroxyglut_hydro"/>
</dbReference>
<proteinExistence type="inferred from homology"/>
<comment type="similarity">
    <text evidence="1">Belongs to the metallo-beta-lactamase superfamily.</text>
</comment>
<dbReference type="SUPFAM" id="SSF56281">
    <property type="entry name" value="Metallo-hydrolase/oxidoreductase"/>
    <property type="match status" value="1"/>
</dbReference>
<feature type="domain" description="Metallo-beta-lactamase" evidence="5">
    <location>
        <begin position="117"/>
        <end position="322"/>
    </location>
</feature>
<evidence type="ECO:0000256" key="4">
    <source>
        <dbReference type="ARBA" id="ARBA00022833"/>
    </source>
</evidence>
<dbReference type="InterPro" id="IPR001279">
    <property type="entry name" value="Metallo-B-lactamas"/>
</dbReference>
<protein>
    <recommendedName>
        <fullName evidence="5">Metallo-beta-lactamase domain-containing protein</fullName>
    </recommendedName>
</protein>
<dbReference type="eggNOG" id="COG0491">
    <property type="taxonomic scope" value="Bacteria"/>
</dbReference>